<dbReference type="InterPro" id="IPR029069">
    <property type="entry name" value="HotDog_dom_sf"/>
</dbReference>
<dbReference type="Gene3D" id="3.10.129.10">
    <property type="entry name" value="Hotdog Thioesterase"/>
    <property type="match status" value="1"/>
</dbReference>
<dbReference type="RefSeq" id="WP_020072760.1">
    <property type="nucleotide sequence ID" value="NZ_JBKWRC010000002.1"/>
</dbReference>
<evidence type="ECO:0000313" key="4">
    <source>
        <dbReference type="EMBL" id="MBE6833293.1"/>
    </source>
</evidence>
<feature type="domain" description="Fluoroacetyl-CoA-specific thioesterase-like" evidence="3">
    <location>
        <begin position="16"/>
        <end position="119"/>
    </location>
</feature>
<evidence type="ECO:0000313" key="5">
    <source>
        <dbReference type="Proteomes" id="UP000754750"/>
    </source>
</evidence>
<organism evidence="4 5">
    <name type="scientific">Faecalispora sporosphaeroides</name>
    <dbReference type="NCBI Taxonomy" id="1549"/>
    <lineage>
        <taxon>Bacteria</taxon>
        <taxon>Bacillati</taxon>
        <taxon>Bacillota</taxon>
        <taxon>Clostridia</taxon>
        <taxon>Eubacteriales</taxon>
        <taxon>Oscillospiraceae</taxon>
        <taxon>Faecalispora</taxon>
    </lineage>
</organism>
<evidence type="ECO:0000256" key="1">
    <source>
        <dbReference type="PIRSR" id="PIRSR014972-1"/>
    </source>
</evidence>
<dbReference type="Pfam" id="PF22636">
    <property type="entry name" value="FlK"/>
    <property type="match status" value="1"/>
</dbReference>
<dbReference type="EMBL" id="SVNY01000003">
    <property type="protein sequence ID" value="MBE6833293.1"/>
    <property type="molecule type" value="Genomic_DNA"/>
</dbReference>
<sequence>MNELKIGQTISEDYTVTSADLASKLGSGSVDVLATPRLVALMEGVCARMLNTYLPEGITSVGSEVHIKHLAPTVEGVTIHLTAKLTESDGRKFTFEVEAFDNVGLISTCTHERASIKRESYLKRVAERAKQ</sequence>
<evidence type="ECO:0000256" key="2">
    <source>
        <dbReference type="PIRSR" id="PIRSR014972-2"/>
    </source>
</evidence>
<comment type="caution">
    <text evidence="4">The sequence shown here is derived from an EMBL/GenBank/DDBJ whole genome shotgun (WGS) entry which is preliminary data.</text>
</comment>
<accession>A0A928Q2T9</accession>
<evidence type="ECO:0000259" key="3">
    <source>
        <dbReference type="Pfam" id="PF22636"/>
    </source>
</evidence>
<name>A0A928Q2T9_9FIRM</name>
<feature type="binding site" evidence="2">
    <location>
        <position position="113"/>
    </location>
    <ligand>
        <name>substrate</name>
    </ligand>
</feature>
<feature type="binding site" evidence="2">
    <location>
        <position position="62"/>
    </location>
    <ligand>
        <name>substrate</name>
    </ligand>
</feature>
<dbReference type="Proteomes" id="UP000754750">
    <property type="component" value="Unassembled WGS sequence"/>
</dbReference>
<dbReference type="AlphaFoldDB" id="A0A928Q2T9"/>
<dbReference type="SUPFAM" id="SSF54637">
    <property type="entry name" value="Thioesterase/thiol ester dehydrase-isomerase"/>
    <property type="match status" value="1"/>
</dbReference>
<dbReference type="InterPro" id="IPR025540">
    <property type="entry name" value="FlK"/>
</dbReference>
<proteinExistence type="predicted"/>
<protein>
    <submittedName>
        <fullName evidence="4">Thioesterase</fullName>
    </submittedName>
</protein>
<gene>
    <name evidence="4" type="ORF">E7512_06875</name>
</gene>
<dbReference type="PANTHER" id="PTHR36934">
    <property type="entry name" value="BLR0278 PROTEIN"/>
    <property type="match status" value="1"/>
</dbReference>
<feature type="binding site" evidence="2">
    <location>
        <position position="62"/>
    </location>
    <ligand>
        <name>CoA</name>
        <dbReference type="ChEBI" id="CHEBI:57287"/>
    </ligand>
</feature>
<dbReference type="PANTHER" id="PTHR36934:SF1">
    <property type="entry name" value="THIOESTERASE DOMAIN-CONTAINING PROTEIN"/>
    <property type="match status" value="1"/>
</dbReference>
<feature type="active site" evidence="1">
    <location>
        <position position="43"/>
    </location>
</feature>
<dbReference type="PIRSF" id="PIRSF014972">
    <property type="entry name" value="FlK"/>
    <property type="match status" value="1"/>
</dbReference>
<reference evidence="4" key="1">
    <citation type="submission" date="2019-04" db="EMBL/GenBank/DDBJ databases">
        <title>Evolution of Biomass-Degrading Anaerobic Consortia Revealed by Metagenomics.</title>
        <authorList>
            <person name="Peng X."/>
        </authorList>
    </citation>
    <scope>NUCLEOTIDE SEQUENCE</scope>
    <source>
        <strain evidence="4">SIG551</strain>
    </source>
</reference>
<feature type="active site" evidence="1">
    <location>
        <position position="69"/>
    </location>
</feature>
<feature type="active site" evidence="1">
    <location>
        <position position="35"/>
    </location>
</feature>
<dbReference type="InterPro" id="IPR054485">
    <property type="entry name" value="FlK-like_dom"/>
</dbReference>